<dbReference type="Pfam" id="PF02485">
    <property type="entry name" value="Branch"/>
    <property type="match status" value="1"/>
</dbReference>
<feature type="region of interest" description="Disordered" evidence="6">
    <location>
        <begin position="53"/>
        <end position="120"/>
    </location>
</feature>
<evidence type="ECO:0000256" key="4">
    <source>
        <dbReference type="ARBA" id="ARBA00023136"/>
    </source>
</evidence>
<dbReference type="CDD" id="cd01650">
    <property type="entry name" value="RT_nLTR_like"/>
    <property type="match status" value="1"/>
</dbReference>
<organism evidence="8">
    <name type="scientific">Fagus sylvatica</name>
    <name type="common">Beechnut</name>
    <dbReference type="NCBI Taxonomy" id="28930"/>
    <lineage>
        <taxon>Eukaryota</taxon>
        <taxon>Viridiplantae</taxon>
        <taxon>Streptophyta</taxon>
        <taxon>Embryophyta</taxon>
        <taxon>Tracheophyta</taxon>
        <taxon>Spermatophyta</taxon>
        <taxon>Magnoliopsida</taxon>
        <taxon>eudicotyledons</taxon>
        <taxon>Gunneridae</taxon>
        <taxon>Pentapetalae</taxon>
        <taxon>rosids</taxon>
        <taxon>fabids</taxon>
        <taxon>Fagales</taxon>
        <taxon>Fagaceae</taxon>
        <taxon>Fagus</taxon>
    </lineage>
</organism>
<feature type="compositionally biased region" description="Low complexity" evidence="6">
    <location>
        <begin position="65"/>
        <end position="81"/>
    </location>
</feature>
<name>A0A2N9E8W1_FAGSY</name>
<evidence type="ECO:0000256" key="6">
    <source>
        <dbReference type="SAM" id="MobiDB-lite"/>
    </source>
</evidence>
<evidence type="ECO:0000256" key="1">
    <source>
        <dbReference type="ARBA" id="ARBA00004606"/>
    </source>
</evidence>
<gene>
    <name evidence="8" type="ORF">FSB_LOCUS3299</name>
</gene>
<dbReference type="PROSITE" id="PS50878">
    <property type="entry name" value="RT_POL"/>
    <property type="match status" value="1"/>
</dbReference>
<dbReference type="InterPro" id="IPR043502">
    <property type="entry name" value="DNA/RNA_pol_sf"/>
</dbReference>
<dbReference type="Pfam" id="PF03372">
    <property type="entry name" value="Exo_endo_phos"/>
    <property type="match status" value="1"/>
</dbReference>
<dbReference type="Pfam" id="PF00078">
    <property type="entry name" value="RVT_1"/>
    <property type="match status" value="1"/>
</dbReference>
<evidence type="ECO:0000256" key="5">
    <source>
        <dbReference type="ARBA" id="ARBA00023180"/>
    </source>
</evidence>
<dbReference type="PANTHER" id="PTHR33116">
    <property type="entry name" value="REVERSE TRANSCRIPTASE ZINC-BINDING DOMAIN-CONTAINING PROTEIN-RELATED-RELATED"/>
    <property type="match status" value="1"/>
</dbReference>
<dbReference type="InterPro" id="IPR005135">
    <property type="entry name" value="Endo/exonuclease/phosphatase"/>
</dbReference>
<dbReference type="InterPro" id="IPR003406">
    <property type="entry name" value="Glyco_trans_14"/>
</dbReference>
<dbReference type="PANTHER" id="PTHR33116:SF78">
    <property type="entry name" value="OS12G0587133 PROTEIN"/>
    <property type="match status" value="1"/>
</dbReference>
<proteinExistence type="predicted"/>
<evidence type="ECO:0000259" key="7">
    <source>
        <dbReference type="PROSITE" id="PS50878"/>
    </source>
</evidence>
<dbReference type="EMBL" id="OIVN01000158">
    <property type="protein sequence ID" value="SPC75417.1"/>
    <property type="molecule type" value="Genomic_DNA"/>
</dbReference>
<evidence type="ECO:0000313" key="8">
    <source>
        <dbReference type="EMBL" id="SPC75417.1"/>
    </source>
</evidence>
<evidence type="ECO:0000256" key="3">
    <source>
        <dbReference type="ARBA" id="ARBA00022679"/>
    </source>
</evidence>
<sequence length="1781" mass="202504">MSVHPLPLPKHPPLPPPPPYHPHLPFPPFASPYTSPFFYPGFYPIHGTNGHWAPEPSTMQPNLYQHQPQPQKQPTHPQSILLPPPIHTHDPTHIPVNQKQPTPPPPSTQHPTQEATKQPNTIHIDNKFFQFSLGGGRIHPFCITERKFKTTLGKIWLGLKDMGWLGNTMEMAASNDTVGKDFFRHHRDGYKAIHVIRRSNQHGQYLEVSEFHSGARKGVIRISSTSAIPPSPEKTSDPIAAPSSADDEAGTWVMQLRQGKRLFMPQPPPLPLSPNPFYALSTELFTDSSEKIEIPEIWSDDNPAHTSSMIVPESTQIIGEDDGGWDEHVEWIEPLAVAYPAVELNGESEVQESSVQREVPEVIPGPQSDWVMEKMEEFGVVLGASYVGFEDRVLALLREIEAETGGSKTGGGLNDRVKRSRICNLLHLWKADVVCFQETKLMAVSQGLIRSLWRCRYVDWLSLDSVGASGGIILMWDKRVVDRVDVAIGNFSVSCRFREVATGFEWAFSGVYGPNRAVERSLMWEELAGIASWWEVPWCVGGDFNIVRYPSERVGATDFSPSMREFTDFIFSMGLLDLPMDGGNFTWSNARSKSRLDRFLCSPLLADHFSRIAQRRLPRLLSDHFPILLSCGFMQKRRSPFRFENMWLRSEGFHNRVQQWWNSYLYNGSPSYVLIQKLKSLKVDLRRWNKEIFGDVNLRKNDLQAQIQDLDLVEETRTLSVEEGVIKENLKVDFEKLLLLEEIKWRQTSRATWLREGDKNTKFFHRVANSNRRFNSIDHLMVNGAVSTDQSEIGKGLVDFYKGLFSDNEVRRPLLDGVAFSSIDEADRDMLDRSFTEDEVWGVVRNMAGDKAPGPDGFSLAFFQSCWDIIKQDVMNVFHDFHVSRNFVKSLNVTFLALIPKKPGAQECKDFRPISLVTGMYKIIAKVLANRLSGVLPKLISASQNAFVGGRQILDSVLVANESLDSRLKSGFPGVLCKLDIEKAYDHVNWNFLLYMLRRCGFSERWRQWIYSCISTVRFSVLVNGSAHGFFSTSRGLRQGDPLSPMLFIIVMEALSRMLERAVAGGYISGFSVGNSTGVELSISHSLFADDTLIFCGANSEQAWYLRGVFIWFQAISGLKINLSKSEIVPVGQVTNVPELAGILGCRVASLPLTYLGLPLGASYKSKSIWVGVVEKMEKRLAGWKRLYLSKGGRVTLIKSTLSSIPTYFLSLFPIPMSIARRIEKLQRDFLWGGLEEEHKFHLVNWHQTCTPLHSGGLGIRDVAIFNKALLGKWLWRYSMEPTSLWRQVIDSKYGSQGNFWCSNRVNSPHGVSLWKQIRAGWDVFSQHISYTVGDGSRLRFWHDVWCGDLPLRSQFPSLFQLARAPEATVADLCHFQGMNCVWDITFIRSVQDWELEMIDSFMTLLYSSRIRQGVADSLCWTPSSRGLFEVRSFYSTLIHPFSQDSFPWKGVWKAKVPPRVAFFVWTSALGKILTTDNLRKRRVIIQDWCCMCKSSGETVNHLLLHCPVAWELWSMVLILFGITWVMPRGVVDLFNCWYGPRSKSEAGKIWKMTPHCLMWCIWQERNDRTFNGVEKSIPALKFHLLHILLSWAKAAHLDSSCSLSDMIDYCSAWMVLSRQFVDYCIWGWDNLPRIVLMYYANFISSPEGYFHTVICNAQEFRNTTVNSDLHFISWDNPPKQHPHNLNMNDMQRMIDSNAPFARKFHQDEPVLDKIDSELLSRGPGMIVPGGWCIGSRENGTDPCSDIGNTTILRPSAGAKRLESMISSLLSSENFRPRQCK</sequence>
<comment type="subcellular location">
    <subcellularLocation>
        <location evidence="1">Membrane</location>
        <topology evidence="1">Single-pass type II membrane protein</topology>
    </subcellularLocation>
</comment>
<keyword evidence="3" id="KW-0808">Transferase</keyword>
<keyword evidence="2" id="KW-0328">Glycosyltransferase</keyword>
<feature type="domain" description="Reverse transcriptase" evidence="7">
    <location>
        <begin position="880"/>
        <end position="1160"/>
    </location>
</feature>
<keyword evidence="5" id="KW-0325">Glycoprotein</keyword>
<dbReference type="InterPro" id="IPR026960">
    <property type="entry name" value="RVT-Znf"/>
</dbReference>
<protein>
    <recommendedName>
        <fullName evidence="7">Reverse transcriptase domain-containing protein</fullName>
    </recommendedName>
</protein>
<reference evidence="8" key="1">
    <citation type="submission" date="2018-02" db="EMBL/GenBank/DDBJ databases">
        <authorList>
            <person name="Cohen D.B."/>
            <person name="Kent A.D."/>
        </authorList>
    </citation>
    <scope>NUCLEOTIDE SEQUENCE</scope>
</reference>
<dbReference type="InterPro" id="IPR000477">
    <property type="entry name" value="RT_dom"/>
</dbReference>
<keyword evidence="4" id="KW-0472">Membrane</keyword>
<dbReference type="SUPFAM" id="SSF56672">
    <property type="entry name" value="DNA/RNA polymerases"/>
    <property type="match status" value="1"/>
</dbReference>
<feature type="region of interest" description="Disordered" evidence="6">
    <location>
        <begin position="225"/>
        <end position="247"/>
    </location>
</feature>
<dbReference type="Gene3D" id="3.60.10.10">
    <property type="entry name" value="Endonuclease/exonuclease/phosphatase"/>
    <property type="match status" value="1"/>
</dbReference>
<dbReference type="SUPFAM" id="SSF56219">
    <property type="entry name" value="DNase I-like"/>
    <property type="match status" value="1"/>
</dbReference>
<dbReference type="InterPro" id="IPR036691">
    <property type="entry name" value="Endo/exonu/phosph_ase_sf"/>
</dbReference>
<evidence type="ECO:0000256" key="2">
    <source>
        <dbReference type="ARBA" id="ARBA00022676"/>
    </source>
</evidence>
<dbReference type="GO" id="GO:0016757">
    <property type="term" value="F:glycosyltransferase activity"/>
    <property type="evidence" value="ECO:0007669"/>
    <property type="project" value="UniProtKB-KW"/>
</dbReference>
<dbReference type="GO" id="GO:0016020">
    <property type="term" value="C:membrane"/>
    <property type="evidence" value="ECO:0007669"/>
    <property type="project" value="UniProtKB-SubCell"/>
</dbReference>
<dbReference type="Pfam" id="PF13966">
    <property type="entry name" value="zf-RVT"/>
    <property type="match status" value="1"/>
</dbReference>
<accession>A0A2N9E8W1</accession>